<proteinExistence type="predicted"/>
<keyword evidence="2" id="KW-1185">Reference proteome</keyword>
<accession>A0ACB8RUU3</accession>
<dbReference type="EMBL" id="MU275901">
    <property type="protein sequence ID" value="KAI0047587.1"/>
    <property type="molecule type" value="Genomic_DNA"/>
</dbReference>
<evidence type="ECO:0000313" key="1">
    <source>
        <dbReference type="EMBL" id="KAI0047587.1"/>
    </source>
</evidence>
<reference evidence="1" key="1">
    <citation type="submission" date="2021-02" db="EMBL/GenBank/DDBJ databases">
        <authorList>
            <consortium name="DOE Joint Genome Institute"/>
            <person name="Ahrendt S."/>
            <person name="Looney B.P."/>
            <person name="Miyauchi S."/>
            <person name="Morin E."/>
            <person name="Drula E."/>
            <person name="Courty P.E."/>
            <person name="Chicoki N."/>
            <person name="Fauchery L."/>
            <person name="Kohler A."/>
            <person name="Kuo A."/>
            <person name="Labutti K."/>
            <person name="Pangilinan J."/>
            <person name="Lipzen A."/>
            <person name="Riley R."/>
            <person name="Andreopoulos W."/>
            <person name="He G."/>
            <person name="Johnson J."/>
            <person name="Barry K.W."/>
            <person name="Grigoriev I.V."/>
            <person name="Nagy L."/>
            <person name="Hibbett D."/>
            <person name="Henrissat B."/>
            <person name="Matheny P.B."/>
            <person name="Labbe J."/>
            <person name="Martin F."/>
        </authorList>
    </citation>
    <scope>NUCLEOTIDE SEQUENCE</scope>
    <source>
        <strain evidence="1">FP105234-sp</strain>
    </source>
</reference>
<gene>
    <name evidence="1" type="ORF">FA95DRAFT_1605921</name>
</gene>
<comment type="caution">
    <text evidence="1">The sequence shown here is derived from an EMBL/GenBank/DDBJ whole genome shotgun (WGS) entry which is preliminary data.</text>
</comment>
<dbReference type="Proteomes" id="UP000814033">
    <property type="component" value="Unassembled WGS sequence"/>
</dbReference>
<protein>
    <submittedName>
        <fullName evidence="1">WD40 repeat-like protein</fullName>
    </submittedName>
</protein>
<evidence type="ECO:0000313" key="2">
    <source>
        <dbReference type="Proteomes" id="UP000814033"/>
    </source>
</evidence>
<reference evidence="1" key="2">
    <citation type="journal article" date="2022" name="New Phytol.">
        <title>Evolutionary transition to the ectomycorrhizal habit in the genomes of a hyperdiverse lineage of mushroom-forming fungi.</title>
        <authorList>
            <person name="Looney B."/>
            <person name="Miyauchi S."/>
            <person name="Morin E."/>
            <person name="Drula E."/>
            <person name="Courty P.E."/>
            <person name="Kohler A."/>
            <person name="Kuo A."/>
            <person name="LaButti K."/>
            <person name="Pangilinan J."/>
            <person name="Lipzen A."/>
            <person name="Riley R."/>
            <person name="Andreopoulos W."/>
            <person name="He G."/>
            <person name="Johnson J."/>
            <person name="Nolan M."/>
            <person name="Tritt A."/>
            <person name="Barry K.W."/>
            <person name="Grigoriev I.V."/>
            <person name="Nagy L.G."/>
            <person name="Hibbett D."/>
            <person name="Henrissat B."/>
            <person name="Matheny P.B."/>
            <person name="Labbe J."/>
            <person name="Martin F.M."/>
        </authorList>
    </citation>
    <scope>NUCLEOTIDE SEQUENCE</scope>
    <source>
        <strain evidence="1">FP105234-sp</strain>
    </source>
</reference>
<organism evidence="1 2">
    <name type="scientific">Auriscalpium vulgare</name>
    <dbReference type="NCBI Taxonomy" id="40419"/>
    <lineage>
        <taxon>Eukaryota</taxon>
        <taxon>Fungi</taxon>
        <taxon>Dikarya</taxon>
        <taxon>Basidiomycota</taxon>
        <taxon>Agaricomycotina</taxon>
        <taxon>Agaricomycetes</taxon>
        <taxon>Russulales</taxon>
        <taxon>Auriscalpiaceae</taxon>
        <taxon>Auriscalpium</taxon>
    </lineage>
</organism>
<name>A0ACB8RUU3_9AGAM</name>
<sequence>MGIFSSLRRRSSKVCADASSGRSSSPPVSTFTDVPLNHAIPENEKYSEGDSILPGAGKEAPRTQAKGQSCKCAPPPTGQRGRNLVVCIDGTANQFSIKNTNVVELYSRLEKDVEQLTYYDSGIGTYVRDSKWSPGYWKQAASHAIDMAIAWNFKKIVLSAYQWLSENYQEGDKIFLFGFSRGAYQVRVIAGMIEKVGLLHKGNNNQIPFAYELYVSTTSNQMRSDRKKPGHPKTKKKNAKTAKDQEALCFRFKQTLSRRDVRVHFVGAWDTVSSIGVARGPSLPETTTGMTHVCVFRHALALDEKRCKFLPEYANGGDGLPFGDGAVGDVKEVWFVGSHSDIGGGNIPNLELDHFGAALRWMSYEAITHGLRMSSRRGEWQSFPPNLALSWVWKIIEILPLRRLSYKDGDSTTRRPHLCLARSVKKGQMIHESVLQSILHGRYKPLAHLPDGFAWDRETLDGKKMLEGDPYASALIALPQLEAATKQGHFLSSEHRDALTTLASSEIGRESLADAQGAGDILFHALVHEQSYPHTDSEAHRQSITALAAAMTAVPSRPSASATHTRAQVRKLFSAMENTPANQTLIAGIMENTFRKIMLCRGHTHEVNSVAFSPGGRRVVSGSEDGTLRIWDAQTGETVGAPFKWHTSSVRSVAFCPDGKRVASGSVDQTIRIWDAQTGETMTKPFRGHKGWVQCVAFSPDGKRVVSSSADQTIRIWDAQTGMTVAGPFTVLTKYNLSVAFSPDGKHVASSSDDQTVRIWDAETGETVAGPFTGHTSSVWSVAFSPDGKRVASGSADGTIRIWDSRTGETVAGPFTGHTSYVWSVAFSPDGKRVVSGSHDATIRIWDAQTGETVVGPLTGHTRWVRSVGYSPDGKLVVSGSEDGTVRIWDAEID</sequence>